<evidence type="ECO:0000259" key="4">
    <source>
        <dbReference type="PROSITE" id="PS51371"/>
    </source>
</evidence>
<evidence type="ECO:0000256" key="1">
    <source>
        <dbReference type="ARBA" id="ARBA00025483"/>
    </source>
</evidence>
<protein>
    <submittedName>
        <fullName evidence="5">DNA polymerase-3 subunit epsilon/CBS domain-containing protein</fullName>
    </submittedName>
</protein>
<dbReference type="SUPFAM" id="SSF54631">
    <property type="entry name" value="CBS-domain pair"/>
    <property type="match status" value="1"/>
</dbReference>
<dbReference type="InterPro" id="IPR036397">
    <property type="entry name" value="RNaseH_sf"/>
</dbReference>
<dbReference type="RefSeq" id="WP_236473018.1">
    <property type="nucleotide sequence ID" value="NZ_FNEE01000003.1"/>
</dbReference>
<proteinExistence type="predicted"/>
<name>A0A1G8PNB1_9HYPH</name>
<keyword evidence="3" id="KW-0129">CBS domain</keyword>
<dbReference type="Gene3D" id="3.30.420.10">
    <property type="entry name" value="Ribonuclease H-like superfamily/Ribonuclease H"/>
    <property type="match status" value="1"/>
</dbReference>
<dbReference type="Gene3D" id="3.10.580.10">
    <property type="entry name" value="CBS-domain"/>
    <property type="match status" value="1"/>
</dbReference>
<feature type="domain" description="CBS" evidence="4">
    <location>
        <begin position="244"/>
        <end position="305"/>
    </location>
</feature>
<evidence type="ECO:0000256" key="2">
    <source>
        <dbReference type="ARBA" id="ARBA00026073"/>
    </source>
</evidence>
<reference evidence="6" key="1">
    <citation type="submission" date="2016-10" db="EMBL/GenBank/DDBJ databases">
        <authorList>
            <person name="Varghese N."/>
            <person name="Submissions S."/>
        </authorList>
    </citation>
    <scope>NUCLEOTIDE SEQUENCE [LARGE SCALE GENOMIC DNA]</scope>
    <source>
        <strain evidence="6">CGMCC 1.11022</strain>
    </source>
</reference>
<dbReference type="InterPro" id="IPR018821">
    <property type="entry name" value="DUF294_put_nucleoTrafse_sb-bd"/>
</dbReference>
<dbReference type="GO" id="GO:0045004">
    <property type="term" value="P:DNA replication proofreading"/>
    <property type="evidence" value="ECO:0007669"/>
    <property type="project" value="TreeGrafter"/>
</dbReference>
<evidence type="ECO:0000313" key="5">
    <source>
        <dbReference type="EMBL" id="SDI94079.1"/>
    </source>
</evidence>
<feature type="domain" description="CBS" evidence="4">
    <location>
        <begin position="315"/>
        <end position="372"/>
    </location>
</feature>
<dbReference type="InterPro" id="IPR005105">
    <property type="entry name" value="GlnD_Uridyltrans_N"/>
</dbReference>
<keyword evidence="6" id="KW-1185">Reference proteome</keyword>
<dbReference type="CDD" id="cd06127">
    <property type="entry name" value="DEDDh"/>
    <property type="match status" value="1"/>
</dbReference>
<dbReference type="GO" id="GO:0008773">
    <property type="term" value="F:[protein-PII] uridylyltransferase activity"/>
    <property type="evidence" value="ECO:0007669"/>
    <property type="project" value="InterPro"/>
</dbReference>
<dbReference type="CDD" id="cd05401">
    <property type="entry name" value="NT_GlnE_GlnD_like"/>
    <property type="match status" value="1"/>
</dbReference>
<accession>A0A1G8PNB1</accession>
<gene>
    <name evidence="5" type="ORF">SAMN05428953_103342</name>
</gene>
<dbReference type="Pfam" id="PF03445">
    <property type="entry name" value="DUF294"/>
    <property type="match status" value="1"/>
</dbReference>
<dbReference type="GO" id="GO:0008408">
    <property type="term" value="F:3'-5' exonuclease activity"/>
    <property type="evidence" value="ECO:0007669"/>
    <property type="project" value="TreeGrafter"/>
</dbReference>
<dbReference type="SMART" id="SM00116">
    <property type="entry name" value="CBS"/>
    <property type="match status" value="2"/>
</dbReference>
<dbReference type="PANTHER" id="PTHR30231">
    <property type="entry name" value="DNA POLYMERASE III SUBUNIT EPSILON"/>
    <property type="match status" value="1"/>
</dbReference>
<dbReference type="InterPro" id="IPR012337">
    <property type="entry name" value="RNaseH-like_sf"/>
</dbReference>
<dbReference type="AlphaFoldDB" id="A0A1G8PNB1"/>
<comment type="subunit">
    <text evidence="2">DNA polymerase III contains a core (composed of alpha, epsilon and theta chains) that associates with a tau subunit. This core dimerizes to form the POLIII' complex. PolIII' associates with the gamma complex (composed of gamma, delta, delta', psi and chi chains) and with the beta chain to form the complete DNA polymerase III complex.</text>
</comment>
<dbReference type="GO" id="GO:0005829">
    <property type="term" value="C:cytosol"/>
    <property type="evidence" value="ECO:0007669"/>
    <property type="project" value="TreeGrafter"/>
</dbReference>
<dbReference type="Pfam" id="PF00571">
    <property type="entry name" value="CBS"/>
    <property type="match status" value="2"/>
</dbReference>
<evidence type="ECO:0000256" key="3">
    <source>
        <dbReference type="PROSITE-ProRule" id="PRU00703"/>
    </source>
</evidence>
<dbReference type="FunFam" id="3.30.420.10:FF:000045">
    <property type="entry name" value="3'-5' exonuclease DinG"/>
    <property type="match status" value="1"/>
</dbReference>
<sequence length="716" mass="77367">MPKETELKPASGATPLIAIAAAAVDTETTGPDATKARVVQIGAIGIAHGKVVRQAQLDLLIDPGEAIPSEASLVHGITDTDVDGAGSFPDAWAQFQEFVGDRILVGHSIGFDLAVLERECRRARLPWKKPRALCVRLLATIANPNLADHSLETIAEWLRLEITGRHSALGDAIAAGNIFAALIPELRKRNIRTLGEAEVACLALSDALEAGHRAGWAEPVSRPQAPAFQPVDPYAYRHRVGSLMSSPPVVVKSTKPTRQVIDLMVKRKISSVLVSERGTPDQAIEAYGIVTERDLLRRISSDAERAFDMPVGNIAARPLISIRAAAFAYRAIGRMDRLKVRHLAVRDEGGMLVGVLSARDLLRLRAAAAIDLDDTIEHARDAAELAASWSMLPGVVRSLIGEAIDPRVVAEIISDELCSLTRRAAVLAEQQMQIEGHGPPPCAYAVLVLGSGGRGESLMAPDQDNAIVFADGEPDGPEDRWFKKLGARLADMLDVSGVPYCKGGVMASNAAFRGSLSTWKGRVEDWVRRLRPEDLLNVDIVYDLRPAHGDTTLAAQFVEYAYDRAHAEPVFAKLLGEQMTTGNPFTVFGGLQLENGRLDIKKHGLFPIVATARTLAIRHGIRERSTRARLERLIALDIGGGPDMKAMLAGHAMLVGLLLAQQTRDIYAGIPVSNRVEINALARDQQAQLKSLIKRLQSAPDLVRDLMFASPATLGQ</sequence>
<dbReference type="GO" id="GO:0003676">
    <property type="term" value="F:nucleic acid binding"/>
    <property type="evidence" value="ECO:0007669"/>
    <property type="project" value="InterPro"/>
</dbReference>
<dbReference type="Proteomes" id="UP000198894">
    <property type="component" value="Unassembled WGS sequence"/>
</dbReference>
<dbReference type="InterPro" id="IPR046342">
    <property type="entry name" value="CBS_dom_sf"/>
</dbReference>
<dbReference type="Pfam" id="PF10335">
    <property type="entry name" value="DUF294_C"/>
    <property type="match status" value="1"/>
</dbReference>
<dbReference type="SMART" id="SM00479">
    <property type="entry name" value="EXOIII"/>
    <property type="match status" value="1"/>
</dbReference>
<dbReference type="InterPro" id="IPR000644">
    <property type="entry name" value="CBS_dom"/>
</dbReference>
<organism evidence="5 6">
    <name type="scientific">Mesorhizobium muleiense</name>
    <dbReference type="NCBI Taxonomy" id="1004279"/>
    <lineage>
        <taxon>Bacteria</taxon>
        <taxon>Pseudomonadati</taxon>
        <taxon>Pseudomonadota</taxon>
        <taxon>Alphaproteobacteria</taxon>
        <taxon>Hyphomicrobiales</taxon>
        <taxon>Phyllobacteriaceae</taxon>
        <taxon>Mesorhizobium</taxon>
    </lineage>
</organism>
<dbReference type="PANTHER" id="PTHR30231:SF41">
    <property type="entry name" value="DNA POLYMERASE III SUBUNIT EPSILON"/>
    <property type="match status" value="1"/>
</dbReference>
<evidence type="ECO:0000313" key="6">
    <source>
        <dbReference type="Proteomes" id="UP000198894"/>
    </source>
</evidence>
<dbReference type="PROSITE" id="PS51371">
    <property type="entry name" value="CBS"/>
    <property type="match status" value="2"/>
</dbReference>
<dbReference type="SUPFAM" id="SSF53098">
    <property type="entry name" value="Ribonuclease H-like"/>
    <property type="match status" value="1"/>
</dbReference>
<dbReference type="InterPro" id="IPR013520">
    <property type="entry name" value="Ribonucl_H"/>
</dbReference>
<comment type="function">
    <text evidence="1">DNA polymerase III is a complex, multichain enzyme responsible for most of the replicative synthesis in bacteria. The epsilon subunit contain the editing function and is a proofreading 3'-5' exonuclease.</text>
</comment>
<dbReference type="EMBL" id="FNEE01000003">
    <property type="protein sequence ID" value="SDI94079.1"/>
    <property type="molecule type" value="Genomic_DNA"/>
</dbReference>
<dbReference type="Pfam" id="PF00929">
    <property type="entry name" value="RNase_T"/>
    <property type="match status" value="1"/>
</dbReference>